<evidence type="ECO:0000256" key="7">
    <source>
        <dbReference type="ARBA" id="ARBA00023004"/>
    </source>
</evidence>
<feature type="domain" description="Tetrahaem cytochrome" evidence="9">
    <location>
        <begin position="38"/>
        <end position="95"/>
    </location>
</feature>
<dbReference type="GeneID" id="78361195"/>
<evidence type="ECO:0000256" key="1">
    <source>
        <dbReference type="ARBA" id="ARBA00001926"/>
    </source>
</evidence>
<evidence type="ECO:0000256" key="2">
    <source>
        <dbReference type="ARBA" id="ARBA00004196"/>
    </source>
</evidence>
<accession>A0A227KFM8</accession>
<keyword evidence="7" id="KW-0408">Iron</keyword>
<organism evidence="10 11">
    <name type="scientific">Turicimonas muris</name>
    <dbReference type="NCBI Taxonomy" id="1796652"/>
    <lineage>
        <taxon>Bacteria</taxon>
        <taxon>Pseudomonadati</taxon>
        <taxon>Pseudomonadota</taxon>
        <taxon>Betaproteobacteria</taxon>
        <taxon>Burkholderiales</taxon>
        <taxon>Sutterellaceae</taxon>
        <taxon>Turicimonas</taxon>
    </lineage>
</organism>
<dbReference type="Proteomes" id="UP000214610">
    <property type="component" value="Unassembled WGS sequence"/>
</dbReference>
<dbReference type="GO" id="GO:0046872">
    <property type="term" value="F:metal ion binding"/>
    <property type="evidence" value="ECO:0007669"/>
    <property type="project" value="UniProtKB-KW"/>
</dbReference>
<comment type="subcellular location">
    <subcellularLocation>
        <location evidence="2">Cell envelope</location>
    </subcellularLocation>
</comment>
<comment type="caution">
    <text evidence="10">The sequence shown here is derived from an EMBL/GenBank/DDBJ whole genome shotgun (WGS) entry which is preliminary data.</text>
</comment>
<evidence type="ECO:0000259" key="9">
    <source>
        <dbReference type="Pfam" id="PF14537"/>
    </source>
</evidence>
<dbReference type="InterPro" id="IPR036280">
    <property type="entry name" value="Multihaem_cyt_sf"/>
</dbReference>
<evidence type="ECO:0000313" key="10">
    <source>
        <dbReference type="EMBL" id="OXE45488.1"/>
    </source>
</evidence>
<dbReference type="Pfam" id="PF14537">
    <property type="entry name" value="Cytochrom_c3_2"/>
    <property type="match status" value="1"/>
</dbReference>
<dbReference type="EMBL" id="NHMP01000009">
    <property type="protein sequence ID" value="OXE45488.1"/>
    <property type="molecule type" value="Genomic_DNA"/>
</dbReference>
<evidence type="ECO:0000313" key="11">
    <source>
        <dbReference type="Proteomes" id="UP000214610"/>
    </source>
</evidence>
<evidence type="ECO:0000256" key="6">
    <source>
        <dbReference type="ARBA" id="ARBA00022982"/>
    </source>
</evidence>
<evidence type="ECO:0000256" key="8">
    <source>
        <dbReference type="SAM" id="SignalP"/>
    </source>
</evidence>
<gene>
    <name evidence="10" type="ORF">ADH67_11165</name>
</gene>
<reference evidence="11" key="1">
    <citation type="submission" date="2017-05" db="EMBL/GenBank/DDBJ databases">
        <title>Improved OligoMM genomes.</title>
        <authorList>
            <person name="Garzetti D."/>
        </authorList>
    </citation>
    <scope>NUCLEOTIDE SEQUENCE [LARGE SCALE GENOMIC DNA]</scope>
    <source>
        <strain evidence="11">YL45</strain>
    </source>
</reference>
<evidence type="ECO:0000256" key="4">
    <source>
        <dbReference type="ARBA" id="ARBA00022617"/>
    </source>
</evidence>
<feature type="signal peptide" evidence="8">
    <location>
        <begin position="1"/>
        <end position="25"/>
    </location>
</feature>
<dbReference type="GO" id="GO:0030313">
    <property type="term" value="C:cell envelope"/>
    <property type="evidence" value="ECO:0007669"/>
    <property type="project" value="UniProtKB-SubCell"/>
</dbReference>
<dbReference type="InterPro" id="IPR012286">
    <property type="entry name" value="Tetrahaem_cytochrome"/>
</dbReference>
<evidence type="ECO:0000256" key="5">
    <source>
        <dbReference type="ARBA" id="ARBA00022723"/>
    </source>
</evidence>
<proteinExistence type="predicted"/>
<evidence type="ECO:0000256" key="3">
    <source>
        <dbReference type="ARBA" id="ARBA00022448"/>
    </source>
</evidence>
<protein>
    <submittedName>
        <fullName evidence="10">Tat pathway signal protein</fullName>
    </submittedName>
</protein>
<keyword evidence="11" id="KW-1185">Reference proteome</keyword>
<keyword evidence="4" id="KW-0349">Heme</keyword>
<dbReference type="Gene3D" id="1.10.1130.10">
    <property type="entry name" value="Flavocytochrome C3, Chain A"/>
    <property type="match status" value="1"/>
</dbReference>
<name>A0A227KFM8_9BURK</name>
<keyword evidence="8" id="KW-0732">Signal</keyword>
<comment type="cofactor">
    <cofactor evidence="1">
        <name>heme c</name>
        <dbReference type="ChEBI" id="CHEBI:61717"/>
    </cofactor>
</comment>
<keyword evidence="6" id="KW-0249">Electron transport</keyword>
<sequence length="103" mass="11399">MQFSRLLKIAALTLCAATISFSAQAQLKNSPMHANLPENAQTKDCLMCHQSYDAVAQKTAKLNPNPHSSHRGEQNCTNCHSVKGKPRLECNDCHTFDIKMKGE</sequence>
<dbReference type="SUPFAM" id="SSF48695">
    <property type="entry name" value="Multiheme cytochromes"/>
    <property type="match status" value="1"/>
</dbReference>
<keyword evidence="5" id="KW-0479">Metal-binding</keyword>
<keyword evidence="3" id="KW-0813">Transport</keyword>
<feature type="chain" id="PRO_5011216693" evidence="8">
    <location>
        <begin position="26"/>
        <end position="103"/>
    </location>
</feature>
<dbReference type="AlphaFoldDB" id="A0A227KFM8"/>
<dbReference type="RefSeq" id="WP_066592226.1">
    <property type="nucleotide sequence ID" value="NZ_CAJTBZ010000060.1"/>
</dbReference>